<evidence type="ECO:0000259" key="11">
    <source>
        <dbReference type="PROSITE" id="PS50885"/>
    </source>
</evidence>
<dbReference type="Pfam" id="PF00672">
    <property type="entry name" value="HAMP"/>
    <property type="match status" value="1"/>
</dbReference>
<feature type="domain" description="Methyl-accepting transducer" evidence="10">
    <location>
        <begin position="297"/>
        <end position="533"/>
    </location>
</feature>
<evidence type="ECO:0000259" key="10">
    <source>
        <dbReference type="PROSITE" id="PS50111"/>
    </source>
</evidence>
<dbReference type="InterPro" id="IPR004089">
    <property type="entry name" value="MCPsignal_dom"/>
</dbReference>
<feature type="domain" description="HAMP" evidence="11">
    <location>
        <begin position="238"/>
        <end position="292"/>
    </location>
</feature>
<dbReference type="Gene3D" id="1.10.287.950">
    <property type="entry name" value="Methyl-accepting chemotaxis protein"/>
    <property type="match status" value="1"/>
</dbReference>
<evidence type="ECO:0000313" key="13">
    <source>
        <dbReference type="Proteomes" id="UP001295463"/>
    </source>
</evidence>
<dbReference type="PANTHER" id="PTHR32089">
    <property type="entry name" value="METHYL-ACCEPTING CHEMOTAXIS PROTEIN MCPB"/>
    <property type="match status" value="1"/>
</dbReference>
<organism evidence="12 13">
    <name type="scientific">Trichlorobacter ammonificans</name>
    <dbReference type="NCBI Taxonomy" id="2916410"/>
    <lineage>
        <taxon>Bacteria</taxon>
        <taxon>Pseudomonadati</taxon>
        <taxon>Thermodesulfobacteriota</taxon>
        <taxon>Desulfuromonadia</taxon>
        <taxon>Geobacterales</taxon>
        <taxon>Geobacteraceae</taxon>
        <taxon>Trichlorobacter</taxon>
    </lineage>
</organism>
<feature type="transmembrane region" description="Helical" evidence="9">
    <location>
        <begin position="216"/>
        <end position="237"/>
    </location>
</feature>
<dbReference type="SUPFAM" id="SSF58104">
    <property type="entry name" value="Methyl-accepting chemotaxis protein (MCP) signaling domain"/>
    <property type="match status" value="1"/>
</dbReference>
<reference evidence="12 13" key="1">
    <citation type="submission" date="2022-03" db="EMBL/GenBank/DDBJ databases">
        <authorList>
            <person name="Koch H."/>
        </authorList>
    </citation>
    <scope>NUCLEOTIDE SEQUENCE [LARGE SCALE GENOMIC DNA]</scope>
    <source>
        <strain evidence="12 13">G1</strain>
    </source>
</reference>
<keyword evidence="6 8" id="KW-0807">Transducer</keyword>
<evidence type="ECO:0000256" key="5">
    <source>
        <dbReference type="ARBA" id="ARBA00023136"/>
    </source>
</evidence>
<sequence>MKLYRHWAIQKKIVSISLATMLAILIGFFAYVLPYLKKNLMEEKELATRHIVELAMGILDSYDAEVRSGKLPLEEAQKLAAEQISKLRYEGKEYLWINDLGRPTPKMIMHPTVPALNGKLLDDAKFNKATFMRDGIDGPEKKLSGMNLFSAFAEVAERAGHGFVVYEWPKPKQGGGTTSELYPKLSYVKKFGPWGWVLGSGIYVDDVGSQVRRMMWTLLGGTLLLAVFAIVLAASVGRGVARPLNHMREALERMASGEGDLTSRLPVEREDETGALAVVFNRFLENLHGIMRQVQDSAREVKNLSDLMQGVTGQIAANSGDMGGQAVSVATAVEEMAATAQSIAQNCSQAYESASRACSTAQDGSSVVNAAVSSIRAIADRVQESARTVESLGARSDQIGQIIGTIEDIADQTNLLALNAAIEAARAGEMGRGFAVVADEVRALAERTTRATKEIADMIKVIQQETAAAVSSMEAGVTAVEQGTGEAARSGRALDEILSQISELTSQINQIATAAEEQTATTNDISSNMHRIVEEADRNVDSARKAGTEAAELQQITDRLTGLVGRFRL</sequence>
<evidence type="ECO:0000256" key="6">
    <source>
        <dbReference type="ARBA" id="ARBA00023224"/>
    </source>
</evidence>
<evidence type="ECO:0000256" key="2">
    <source>
        <dbReference type="ARBA" id="ARBA00022475"/>
    </source>
</evidence>
<dbReference type="Pfam" id="PF08269">
    <property type="entry name" value="dCache_2"/>
    <property type="match status" value="1"/>
</dbReference>
<proteinExistence type="inferred from homology"/>
<dbReference type="SMART" id="SM00304">
    <property type="entry name" value="HAMP"/>
    <property type="match status" value="1"/>
</dbReference>
<evidence type="ECO:0000256" key="7">
    <source>
        <dbReference type="ARBA" id="ARBA00029447"/>
    </source>
</evidence>
<dbReference type="Proteomes" id="UP001295463">
    <property type="component" value="Chromosome"/>
</dbReference>
<protein>
    <submittedName>
        <fullName evidence="12">Methyl-accepting chemotaxis sensory transducer</fullName>
    </submittedName>
</protein>
<evidence type="ECO:0000313" key="12">
    <source>
        <dbReference type="EMBL" id="CAH2030188.1"/>
    </source>
</evidence>
<evidence type="ECO:0000256" key="1">
    <source>
        <dbReference type="ARBA" id="ARBA00004651"/>
    </source>
</evidence>
<accession>A0ABN8HBT6</accession>
<dbReference type="RefSeq" id="WP_305731141.1">
    <property type="nucleotide sequence ID" value="NZ_OW150024.1"/>
</dbReference>
<dbReference type="PROSITE" id="PS50111">
    <property type="entry name" value="CHEMOTAXIS_TRANSDUC_2"/>
    <property type="match status" value="1"/>
</dbReference>
<dbReference type="InterPro" id="IPR003660">
    <property type="entry name" value="HAMP_dom"/>
</dbReference>
<dbReference type="PROSITE" id="PS50885">
    <property type="entry name" value="HAMP"/>
    <property type="match status" value="1"/>
</dbReference>
<keyword evidence="5 9" id="KW-0472">Membrane</keyword>
<dbReference type="PANTHER" id="PTHR32089:SF112">
    <property type="entry name" value="LYSOZYME-LIKE PROTEIN-RELATED"/>
    <property type="match status" value="1"/>
</dbReference>
<dbReference type="SMART" id="SM00283">
    <property type="entry name" value="MA"/>
    <property type="match status" value="1"/>
</dbReference>
<comment type="subcellular location">
    <subcellularLocation>
        <location evidence="1">Cell membrane</location>
        <topology evidence="1">Multi-pass membrane protein</topology>
    </subcellularLocation>
</comment>
<dbReference type="InterPro" id="IPR004010">
    <property type="entry name" value="Double_Cache_2"/>
</dbReference>
<evidence type="ECO:0000256" key="4">
    <source>
        <dbReference type="ARBA" id="ARBA00022989"/>
    </source>
</evidence>
<gene>
    <name evidence="12" type="ORF">GEAMG1_0366</name>
</gene>
<feature type="transmembrane region" description="Helical" evidence="9">
    <location>
        <begin position="13"/>
        <end position="36"/>
    </location>
</feature>
<dbReference type="SMART" id="SM01049">
    <property type="entry name" value="Cache_2"/>
    <property type="match status" value="1"/>
</dbReference>
<comment type="similarity">
    <text evidence="7">Belongs to the methyl-accepting chemotaxis (MCP) protein family.</text>
</comment>
<keyword evidence="13" id="KW-1185">Reference proteome</keyword>
<evidence type="ECO:0000256" key="8">
    <source>
        <dbReference type="PROSITE-ProRule" id="PRU00284"/>
    </source>
</evidence>
<dbReference type="InterPro" id="IPR033480">
    <property type="entry name" value="sCache_2"/>
</dbReference>
<keyword evidence="3 9" id="KW-0812">Transmembrane</keyword>
<dbReference type="CDD" id="cd11386">
    <property type="entry name" value="MCP_signal"/>
    <property type="match status" value="1"/>
</dbReference>
<keyword evidence="4 9" id="KW-1133">Transmembrane helix</keyword>
<dbReference type="Pfam" id="PF00015">
    <property type="entry name" value="MCPsignal"/>
    <property type="match status" value="1"/>
</dbReference>
<name>A0ABN8HBT6_9BACT</name>
<dbReference type="InterPro" id="IPR004090">
    <property type="entry name" value="Chemotax_Me-accpt_rcpt"/>
</dbReference>
<keyword evidence="2" id="KW-1003">Cell membrane</keyword>
<dbReference type="Gene3D" id="3.30.450.20">
    <property type="entry name" value="PAS domain"/>
    <property type="match status" value="1"/>
</dbReference>
<dbReference type="EMBL" id="OW150024">
    <property type="protein sequence ID" value="CAH2030188.1"/>
    <property type="molecule type" value="Genomic_DNA"/>
</dbReference>
<dbReference type="PRINTS" id="PR00260">
    <property type="entry name" value="CHEMTRNSDUCR"/>
</dbReference>
<dbReference type="CDD" id="cd06225">
    <property type="entry name" value="HAMP"/>
    <property type="match status" value="1"/>
</dbReference>
<evidence type="ECO:0000256" key="3">
    <source>
        <dbReference type="ARBA" id="ARBA00022692"/>
    </source>
</evidence>
<evidence type="ECO:0000256" key="9">
    <source>
        <dbReference type="SAM" id="Phobius"/>
    </source>
</evidence>